<feature type="transmembrane region" description="Helical" evidence="13">
    <location>
        <begin position="1153"/>
        <end position="1175"/>
    </location>
</feature>
<evidence type="ECO:0000256" key="3">
    <source>
        <dbReference type="ARBA" id="ARBA00022606"/>
    </source>
</evidence>
<feature type="transmembrane region" description="Helical" evidence="13">
    <location>
        <begin position="1062"/>
        <end position="1082"/>
    </location>
</feature>
<evidence type="ECO:0000256" key="11">
    <source>
        <dbReference type="PROSITE-ProRule" id="PRU00023"/>
    </source>
</evidence>
<accession>A0A1Y1C7Q4</accession>
<dbReference type="PANTHER" id="PTHR47143">
    <property type="entry name" value="TRANSIENT RECEPTOR POTENTIAL CATION CHANNEL PROTEIN PAINLESS"/>
    <property type="match status" value="1"/>
</dbReference>
<evidence type="ECO:0000256" key="4">
    <source>
        <dbReference type="ARBA" id="ARBA00022692"/>
    </source>
</evidence>
<evidence type="ECO:0000256" key="5">
    <source>
        <dbReference type="ARBA" id="ARBA00022737"/>
    </source>
</evidence>
<evidence type="ECO:0000313" key="15">
    <source>
        <dbReference type="EMBL" id="BAX76613.1"/>
    </source>
</evidence>
<dbReference type="PROSITE" id="PS50297">
    <property type="entry name" value="ANK_REP_REGION"/>
    <property type="match status" value="11"/>
</dbReference>
<keyword evidence="3" id="KW-0716">Sensory transduction</keyword>
<feature type="compositionally biased region" description="Acidic residues" evidence="12">
    <location>
        <begin position="325"/>
        <end position="336"/>
    </location>
</feature>
<feature type="repeat" description="ANK" evidence="11">
    <location>
        <begin position="465"/>
        <end position="497"/>
    </location>
</feature>
<dbReference type="GO" id="GO:0005216">
    <property type="term" value="F:monoatomic ion channel activity"/>
    <property type="evidence" value="ECO:0007669"/>
    <property type="project" value="InterPro"/>
</dbReference>
<feature type="transmembrane region" description="Helical" evidence="13">
    <location>
        <begin position="1030"/>
        <end position="1050"/>
    </location>
</feature>
<dbReference type="InterPro" id="IPR036770">
    <property type="entry name" value="Ankyrin_rpt-contain_sf"/>
</dbReference>
<feature type="compositionally biased region" description="Polar residues" evidence="12">
    <location>
        <begin position="74"/>
        <end position="92"/>
    </location>
</feature>
<feature type="repeat" description="ANK" evidence="11">
    <location>
        <begin position="498"/>
        <end position="530"/>
    </location>
</feature>
<protein>
    <submittedName>
        <fullName evidence="15">Transient receptor potential cation channel subfamily A member basal</fullName>
    </submittedName>
</protein>
<comment type="subcellular location">
    <subcellularLocation>
        <location evidence="1">Membrane</location>
        <topology evidence="1">Multi-pass membrane protein</topology>
    </subcellularLocation>
</comment>
<feature type="repeat" description="ANK" evidence="11">
    <location>
        <begin position="635"/>
        <end position="667"/>
    </location>
</feature>
<feature type="repeat" description="ANK" evidence="11">
    <location>
        <begin position="425"/>
        <end position="457"/>
    </location>
</feature>
<feature type="region of interest" description="Disordered" evidence="12">
    <location>
        <begin position="1"/>
        <end position="21"/>
    </location>
</feature>
<evidence type="ECO:0000256" key="6">
    <source>
        <dbReference type="ARBA" id="ARBA00022989"/>
    </source>
</evidence>
<feature type="transmembrane region" description="Helical" evidence="13">
    <location>
        <begin position="1113"/>
        <end position="1133"/>
    </location>
</feature>
<keyword evidence="5" id="KW-0677">Repeat</keyword>
<evidence type="ECO:0000256" key="13">
    <source>
        <dbReference type="SAM" id="Phobius"/>
    </source>
</evidence>
<keyword evidence="4 13" id="KW-0812">Transmembrane</keyword>
<gene>
    <name evidence="15" type="primary">PpTRPA basal</name>
</gene>
<dbReference type="EMBL" id="LC146397">
    <property type="protein sequence ID" value="BAX76613.1"/>
    <property type="molecule type" value="mRNA"/>
</dbReference>
<evidence type="ECO:0000256" key="1">
    <source>
        <dbReference type="ARBA" id="ARBA00004141"/>
    </source>
</evidence>
<dbReference type="Gene3D" id="1.10.287.70">
    <property type="match status" value="1"/>
</dbReference>
<dbReference type="PROSITE" id="PS50088">
    <property type="entry name" value="ANK_REPEAT"/>
    <property type="match status" value="11"/>
</dbReference>
<dbReference type="InterPro" id="IPR052076">
    <property type="entry name" value="TRP_cation_channel"/>
</dbReference>
<keyword evidence="10" id="KW-0407">Ion channel</keyword>
<feature type="repeat" description="ANK" evidence="11">
    <location>
        <begin position="564"/>
        <end position="596"/>
    </location>
</feature>
<dbReference type="InterPro" id="IPR002110">
    <property type="entry name" value="Ankyrin_rpt"/>
</dbReference>
<feature type="domain" description="Ion transport" evidence="14">
    <location>
        <begin position="1038"/>
        <end position="1268"/>
    </location>
</feature>
<evidence type="ECO:0000256" key="10">
    <source>
        <dbReference type="ARBA" id="ARBA00023303"/>
    </source>
</evidence>
<dbReference type="InterPro" id="IPR005821">
    <property type="entry name" value="Ion_trans_dom"/>
</dbReference>
<feature type="transmembrane region" description="Helical" evidence="13">
    <location>
        <begin position="1228"/>
        <end position="1254"/>
    </location>
</feature>
<feature type="repeat" description="ANK" evidence="11">
    <location>
        <begin position="702"/>
        <end position="734"/>
    </location>
</feature>
<dbReference type="Pfam" id="PF12796">
    <property type="entry name" value="Ank_2"/>
    <property type="match status" value="5"/>
</dbReference>
<evidence type="ECO:0000256" key="12">
    <source>
        <dbReference type="SAM" id="MobiDB-lite"/>
    </source>
</evidence>
<evidence type="ECO:0000256" key="2">
    <source>
        <dbReference type="ARBA" id="ARBA00022448"/>
    </source>
</evidence>
<dbReference type="SUPFAM" id="SSF48403">
    <property type="entry name" value="Ankyrin repeat"/>
    <property type="match status" value="2"/>
</dbReference>
<keyword evidence="2" id="KW-0813">Transport</keyword>
<feature type="transmembrane region" description="Helical" evidence="13">
    <location>
        <begin position="972"/>
        <end position="993"/>
    </location>
</feature>
<feature type="region of interest" description="Disordered" evidence="12">
    <location>
        <begin position="38"/>
        <end position="226"/>
    </location>
</feature>
<dbReference type="SMART" id="SM00248">
    <property type="entry name" value="ANK"/>
    <property type="match status" value="16"/>
</dbReference>
<dbReference type="PRINTS" id="PR01415">
    <property type="entry name" value="ANKYRIN"/>
</dbReference>
<dbReference type="Gene3D" id="1.25.40.20">
    <property type="entry name" value="Ankyrin repeat-containing domain"/>
    <property type="match status" value="4"/>
</dbReference>
<keyword evidence="9 13" id="KW-0472">Membrane</keyword>
<dbReference type="GO" id="GO:1902495">
    <property type="term" value="C:transmembrane transporter complex"/>
    <property type="evidence" value="ECO:0007669"/>
    <property type="project" value="TreeGrafter"/>
</dbReference>
<organism evidence="15">
    <name type="scientific">Patiria pectinifera</name>
    <name type="common">Starfish</name>
    <name type="synonym">Asterina pectinifera</name>
    <dbReference type="NCBI Taxonomy" id="7594"/>
    <lineage>
        <taxon>Eukaryota</taxon>
        <taxon>Metazoa</taxon>
        <taxon>Echinodermata</taxon>
        <taxon>Eleutherozoa</taxon>
        <taxon>Asterozoa</taxon>
        <taxon>Asteroidea</taxon>
        <taxon>Valvatacea</taxon>
        <taxon>Valvatida</taxon>
        <taxon>Asterinidae</taxon>
        <taxon>Patiria</taxon>
    </lineage>
</organism>
<feature type="repeat" description="ANK" evidence="11">
    <location>
        <begin position="268"/>
        <end position="300"/>
    </location>
</feature>
<evidence type="ECO:0000256" key="9">
    <source>
        <dbReference type="ARBA" id="ARBA00023136"/>
    </source>
</evidence>
<dbReference type="PANTHER" id="PTHR47143:SF3">
    <property type="entry name" value="PWWP DOMAIN-CONTAINING PROTEIN"/>
    <property type="match status" value="1"/>
</dbReference>
<feature type="region of interest" description="Disordered" evidence="12">
    <location>
        <begin position="315"/>
        <end position="340"/>
    </location>
</feature>
<dbReference type="Pfam" id="PF00520">
    <property type="entry name" value="Ion_trans"/>
    <property type="match status" value="1"/>
</dbReference>
<proteinExistence type="evidence at transcript level"/>
<keyword evidence="8" id="KW-0406">Ion transport</keyword>
<evidence type="ECO:0000256" key="7">
    <source>
        <dbReference type="ARBA" id="ARBA00023043"/>
    </source>
</evidence>
<dbReference type="Pfam" id="PF00023">
    <property type="entry name" value="Ank"/>
    <property type="match status" value="2"/>
</dbReference>
<name>A0A1Y1C7Q4_PATPE</name>
<feature type="compositionally biased region" description="Polar residues" evidence="12">
    <location>
        <begin position="1"/>
        <end position="20"/>
    </location>
</feature>
<reference evidence="15" key="1">
    <citation type="journal article" date="2017" name="Sci. Rep.">
        <title>Characterization of TRPA channels in the starfish Patiria pectinifera: involvement of thermally activated TRPA1 in thermotaxis in marine planktonic larvae.</title>
        <authorList>
            <person name="Saito S."/>
            <person name="Hamanaka G."/>
            <person name="Kawai N."/>
            <person name="Furukawa R."/>
            <person name="Gojobori J."/>
            <person name="Tominaga M."/>
            <person name="Kaneko H."/>
            <person name="Satta Y."/>
        </authorList>
    </citation>
    <scope>NUCLEOTIDE SEQUENCE</scope>
</reference>
<feature type="compositionally biased region" description="Polar residues" evidence="12">
    <location>
        <begin position="156"/>
        <end position="165"/>
    </location>
</feature>
<feature type="compositionally biased region" description="Basic and acidic residues" evidence="12">
    <location>
        <begin position="170"/>
        <end position="199"/>
    </location>
</feature>
<evidence type="ECO:0000259" key="14">
    <source>
        <dbReference type="Pfam" id="PF00520"/>
    </source>
</evidence>
<feature type="repeat" description="ANK" evidence="11">
    <location>
        <begin position="392"/>
        <end position="424"/>
    </location>
</feature>
<keyword evidence="6 13" id="KW-1133">Transmembrane helix</keyword>
<evidence type="ECO:0000256" key="8">
    <source>
        <dbReference type="ARBA" id="ARBA00023065"/>
    </source>
</evidence>
<keyword evidence="7 11" id="KW-0040">ANK repeat</keyword>
<feature type="repeat" description="ANK" evidence="11">
    <location>
        <begin position="768"/>
        <end position="800"/>
    </location>
</feature>
<keyword evidence="15" id="KW-0675">Receptor</keyword>
<feature type="repeat" description="ANK" evidence="11">
    <location>
        <begin position="358"/>
        <end position="380"/>
    </location>
</feature>
<feature type="repeat" description="ANK" evidence="11">
    <location>
        <begin position="531"/>
        <end position="563"/>
    </location>
</feature>
<sequence>MNPSGKSSSNRNNKTVSLSHSDSEALLVAEAAKDLPPVVYPYPHAYHSPLEINDLPGVASEQDVPSEQDAAVDSSETGTTPPNSSLQVQTRPDSAPSEHSEASVSRINVLPALKNTTTWQARVAPSENREKEPPQNDQNGLAESPEPIHSPIGTASLLSNSTGSMPRSDGALDREDTVEMKEYRKRQDRENGDPPERPKYAPSWPTPEELDDAEGLGRGLPTSDSTEDLSTLISIHQAARDGAIDIMRRYLDQIGSNKRKRVNKLDENNLSALHYAARYNHLEIVKLLIKHQADKECRGEDNTTPMHYAARCKRTTVKASPTTGSEEDDDDDDDNDTRDGVISYLESQGADVNVQDIYGQTPLHFAAMRGNDIAAKELLNSSKILFQAVDKQLMTPLHMACTHGNLEIAKMLIEKGAVLRCTDEEGNTPLLVACTEGHVEIVQMLFEAGGQQGVLGQMLTDSDYDDNSPLHVAVDSGKQQIVQMCLEKGAKLNSYDKQRNTPLHIAAAAGHIDIVKLLLSKSANVDALNIERATPLHRACAFNRHQVVEYLLKSGARIERRDKDNFTPLLIAASNGHSATIAVLLKYGANIRAVDKHEKSSMFWAAQENEVQALTVLLDHRKHKAKKLLMASDRYNNTPLHVAAEHGYINIVKILLDRGASLEAKNEEEQTALHLAAAHGRVHTLMELVRRDLTGINDEDKDSNTPLHLAASEGHAKCVLALIDAGADIEARNQSLWTPLDCSAANGWVKCATALLENDSPIDPIDKTRTTPLHLASKNGHVDMVKLLCERGADLSLKDGNQHNCMDLAIDKGHEQVARAIIAHKNWQHAMYSTSKDKFTKIRSTPMRKLIKKMPDVAEAVFNRCVSENEFPAEHKKYCITFDYELLDDMFSKWDDNSPDNVSEVSGGSDDNSPFMENGKLSSNASPYSSNAKVLRLNHPLTIMVNSKRDELLGHPLVTSLMQHKWDSYGRFFYYTSLIFYALFLVFLTGYVVTNPPSFYFTANLTAGTFVWKADGKERWEQGFSSATHYLFGNVGHWVIIFLSAVNIVKELVQLYHQKLNYFGWVNLLEWAIYTLSILFVIPWSGVYYPYGTEGTDCIVAPGTNCIMLRLPWQWQLGGVAVFLAWINLILFLRKFPQFGIYIVMFTDVLKTFLQFAIVFFLFIIAFGLAFYSLLQNQQSFHRVHYALVKTFVMMIGEFEFDSIFHNLNYLRYGQDAMEDKELFLAEVYYTGVTYVIFVIFVIIMSIIIMNLLVGLAVDDIKEVQEQAKLKRLGMQVNLAMEVQEALPSFLWRRSIKKTISVHPNQQSRTIFAQFYRWYSGREELLSDTIMTALNPPKTELEEIKDQQDDLASTLKNVKYRLKMMRTQNDRIEAMMEALLKKTEVDFEEGEASEEVGE</sequence>